<dbReference type="SUPFAM" id="SSF103481">
    <property type="entry name" value="Multidrug resistance efflux transporter EmrE"/>
    <property type="match status" value="2"/>
</dbReference>
<comment type="caution">
    <text evidence="3">The sequence shown here is derived from an EMBL/GenBank/DDBJ whole genome shotgun (WGS) entry which is preliminary data.</text>
</comment>
<feature type="transmembrane region" description="Helical" evidence="1">
    <location>
        <begin position="156"/>
        <end position="173"/>
    </location>
</feature>
<protein>
    <submittedName>
        <fullName evidence="3">Permease RhaT</fullName>
    </submittedName>
</protein>
<dbReference type="InterPro" id="IPR000620">
    <property type="entry name" value="EamA_dom"/>
</dbReference>
<name>S0G397_9BACT</name>
<dbReference type="InterPro" id="IPR037185">
    <property type="entry name" value="EmrE-like"/>
</dbReference>
<reference evidence="3 4" key="1">
    <citation type="journal article" date="2013" name="Genome Announc.">
        <title>Draft Genome Sequence of Desulfotignum phosphitoxidans DSM 13687 Strain FiPS-3.</title>
        <authorList>
            <person name="Poehlein A."/>
            <person name="Daniel R."/>
            <person name="Simeonova D.D."/>
        </authorList>
    </citation>
    <scope>NUCLEOTIDE SEQUENCE [LARGE SCALE GENOMIC DNA]</scope>
    <source>
        <strain evidence="3 4">DSM 13687</strain>
    </source>
</reference>
<feature type="transmembrane region" description="Helical" evidence="1">
    <location>
        <begin position="39"/>
        <end position="59"/>
    </location>
</feature>
<accession>S0G397</accession>
<keyword evidence="1" id="KW-1133">Transmembrane helix</keyword>
<evidence type="ECO:0000313" key="4">
    <source>
        <dbReference type="Proteomes" id="UP000014216"/>
    </source>
</evidence>
<dbReference type="EMBL" id="APJX01000003">
    <property type="protein sequence ID" value="EMS79949.1"/>
    <property type="molecule type" value="Genomic_DNA"/>
</dbReference>
<feature type="transmembrane region" description="Helical" evidence="1">
    <location>
        <begin position="270"/>
        <end position="290"/>
    </location>
</feature>
<proteinExistence type="predicted"/>
<feature type="transmembrane region" description="Helical" evidence="1">
    <location>
        <begin position="127"/>
        <end position="144"/>
    </location>
</feature>
<dbReference type="PANTHER" id="PTHR22911">
    <property type="entry name" value="ACYL-MALONYL CONDENSING ENZYME-RELATED"/>
    <property type="match status" value="1"/>
</dbReference>
<dbReference type="Gene3D" id="1.10.3730.20">
    <property type="match status" value="1"/>
</dbReference>
<keyword evidence="4" id="KW-1185">Reference proteome</keyword>
<evidence type="ECO:0000313" key="3">
    <source>
        <dbReference type="EMBL" id="EMS79949.1"/>
    </source>
</evidence>
<feature type="domain" description="EamA" evidence="2">
    <location>
        <begin position="154"/>
        <end position="283"/>
    </location>
</feature>
<feature type="transmembrane region" description="Helical" evidence="1">
    <location>
        <begin position="71"/>
        <end position="89"/>
    </location>
</feature>
<evidence type="ECO:0000259" key="2">
    <source>
        <dbReference type="Pfam" id="PF00892"/>
    </source>
</evidence>
<dbReference type="GO" id="GO:0016020">
    <property type="term" value="C:membrane"/>
    <property type="evidence" value="ECO:0007669"/>
    <property type="project" value="InterPro"/>
</dbReference>
<keyword evidence="1" id="KW-0472">Membrane</keyword>
<dbReference type="Proteomes" id="UP000014216">
    <property type="component" value="Unassembled WGS sequence"/>
</dbReference>
<evidence type="ECO:0000256" key="1">
    <source>
        <dbReference type="SAM" id="Phobius"/>
    </source>
</evidence>
<dbReference type="AlphaFoldDB" id="S0G397"/>
<keyword evidence="1" id="KW-0812">Transmembrane</keyword>
<feature type="transmembrane region" description="Helical" evidence="1">
    <location>
        <begin position="12"/>
        <end position="33"/>
    </location>
</feature>
<organism evidence="3 4">
    <name type="scientific">Desulfotignum phosphitoxidans DSM 13687</name>
    <dbReference type="NCBI Taxonomy" id="1286635"/>
    <lineage>
        <taxon>Bacteria</taxon>
        <taxon>Pseudomonadati</taxon>
        <taxon>Thermodesulfobacteriota</taxon>
        <taxon>Desulfobacteria</taxon>
        <taxon>Desulfobacterales</taxon>
        <taxon>Desulfobacteraceae</taxon>
        <taxon>Desulfotignum</taxon>
    </lineage>
</organism>
<feature type="domain" description="EamA" evidence="2">
    <location>
        <begin position="15"/>
        <end position="142"/>
    </location>
</feature>
<feature type="transmembrane region" description="Helical" evidence="1">
    <location>
        <begin position="245"/>
        <end position="264"/>
    </location>
</feature>
<dbReference type="Pfam" id="PF00892">
    <property type="entry name" value="EamA"/>
    <property type="match status" value="2"/>
</dbReference>
<feature type="transmembrane region" description="Helical" evidence="1">
    <location>
        <begin position="95"/>
        <end position="115"/>
    </location>
</feature>
<feature type="transmembrane region" description="Helical" evidence="1">
    <location>
        <begin position="185"/>
        <end position="203"/>
    </location>
</feature>
<gene>
    <name evidence="3" type="primary">rhaT</name>
    <name evidence="3" type="ORF">Dpo_3c00910</name>
</gene>
<sequence>MPMKRPGPAAHPLFVIHSAVLLFGLSGLFAKFIDASPLYIVLGRTLFAAMALGVYARLFSGTKLSAVPGRATGLFILQGALLAVHWYFFFLSIQLSSVAVGLVTFSTFPLFVTFMEPLVFKEPLDRRDILTALVVFFGICLVIPEPDLSNRVTLGGFYGILSGLTFAILALVNRRNVRLSDPVAVAFYQNLFAALCLVIPVFLIRPKAMVAASDLPALVFLGVVCTALSHTLFISSLKKIRAQTASVITGLEPVYGIILAFFLLKEIPTFSTLIGGGIIIGASIAAGYLASPKKPTFPKS</sequence>
<feature type="transmembrane region" description="Helical" evidence="1">
    <location>
        <begin position="215"/>
        <end position="233"/>
    </location>
</feature>